<protein>
    <submittedName>
        <fullName evidence="2">Uncharacterized protein</fullName>
    </submittedName>
</protein>
<keyword evidence="1" id="KW-0175">Coiled coil</keyword>
<gene>
    <name evidence="2" type="ORF">CUN85_03155</name>
</gene>
<dbReference type="EMBL" id="PGGK01000002">
    <property type="protein sequence ID" value="TGC11151.1"/>
    <property type="molecule type" value="Genomic_DNA"/>
</dbReference>
<reference evidence="2 3" key="1">
    <citation type="submission" date="2017-11" db="EMBL/GenBank/DDBJ databases">
        <title>Isolation and Characterization of Methanogenic Archaea from Saline Meromictic Lake at Siberia.</title>
        <authorList>
            <person name="Shen Y."/>
            <person name="Huang H.-H."/>
            <person name="Lai M.-C."/>
            <person name="Chen S.-C."/>
        </authorList>
    </citation>
    <scope>NUCLEOTIDE SEQUENCE [LARGE SCALE GENOMIC DNA]</scope>
    <source>
        <strain evidence="2 3">SY-01</strain>
    </source>
</reference>
<proteinExistence type="predicted"/>
<evidence type="ECO:0000313" key="3">
    <source>
        <dbReference type="Proteomes" id="UP000297295"/>
    </source>
</evidence>
<feature type="coiled-coil region" evidence="1">
    <location>
        <begin position="43"/>
        <end position="84"/>
    </location>
</feature>
<comment type="caution">
    <text evidence="2">The sequence shown here is derived from an EMBL/GenBank/DDBJ whole genome shotgun (WGS) entry which is preliminary data.</text>
</comment>
<dbReference type="AlphaFoldDB" id="A0A4E0QTI0"/>
<accession>A0A4E0QTI0</accession>
<dbReference type="Proteomes" id="UP000297295">
    <property type="component" value="Unassembled WGS sequence"/>
</dbReference>
<name>A0A4E0QTI0_9EURY</name>
<sequence>MARTIEDLEKDLDTMNEIFRKYVKLSSHYQKQIDNSNIPEEQRNVMLEKLAQENEKVQKAKMQIQEFEQTIRTLKESRMKLKDVACRDQGNKGIDYLIAYN</sequence>
<evidence type="ECO:0000256" key="1">
    <source>
        <dbReference type="SAM" id="Coils"/>
    </source>
</evidence>
<organism evidence="2 3">
    <name type="scientific">Methanolobus halotolerans</name>
    <dbReference type="NCBI Taxonomy" id="2052935"/>
    <lineage>
        <taxon>Archaea</taxon>
        <taxon>Methanobacteriati</taxon>
        <taxon>Methanobacteriota</taxon>
        <taxon>Stenosarchaea group</taxon>
        <taxon>Methanomicrobia</taxon>
        <taxon>Methanosarcinales</taxon>
        <taxon>Methanosarcinaceae</taxon>
        <taxon>Methanolobus</taxon>
    </lineage>
</organism>
<dbReference type="RefSeq" id="WP_167848769.1">
    <property type="nucleotide sequence ID" value="NZ_PGGK01000002.1"/>
</dbReference>
<keyword evidence="3" id="KW-1185">Reference proteome</keyword>
<dbReference type="OrthoDB" id="124283at2157"/>
<evidence type="ECO:0000313" key="2">
    <source>
        <dbReference type="EMBL" id="TGC11151.1"/>
    </source>
</evidence>